<evidence type="ECO:0000259" key="3">
    <source>
        <dbReference type="Pfam" id="PF07992"/>
    </source>
</evidence>
<dbReference type="InterPro" id="IPR023753">
    <property type="entry name" value="FAD/NAD-binding_dom"/>
</dbReference>
<gene>
    <name evidence="4" type="ordered locus">Bcen_1469</name>
</gene>
<keyword evidence="1" id="KW-0285">Flavoprotein</keyword>
<evidence type="ECO:0000313" key="4">
    <source>
        <dbReference type="EMBL" id="ABF76375.1"/>
    </source>
</evidence>
<sequence>MPARVAIRRRVAAADVPADQAHPQMHPAAARSDAFLTVVLVGVEHACFVEMRTGVGHLALRCRRGSDACDGPARGRKRDGYATLCGVAARPDLNCHEAARAARAGGVQSRMRPAAAPPHRPDRIRHRHHREALMEQPQHVRIVGLPRSRDAYAIRDFLQRRMIAYDWCELTSDADCAQVLGIAPLRDIRLPVVIFPDGSRLYQPTLAEIAARLGWVARPRFVEYDVSIYGAGPAGLSAAVYAASEGLRAVVIERGAIGGQAGTSSLIENYMGFPDGIPGAELAERAREQAVKFGVELLTMREGVHATFVDGKIRVELADGSILIARANICATGIEYRSLGLPEEPAFLNAGLFYGAGSSEAPMCAGEQVFIVGGGNSAGQAAMNFSRHARQVTMLVRGASLADTLSRYLIDRIERTPNIEVRYRSSVAALHGDGWLDAIELRSADGTRERLPATRLFVCIGGAPNTDWARDTDIIRNPDGYLVTGGDLYDCPAFERVWPLERRPYHLETSVPGSFAAGDVRSGSVKRVASAVGEGAMAVTFVHRFLGEDAHRLARA</sequence>
<dbReference type="GO" id="GO:0016491">
    <property type="term" value="F:oxidoreductase activity"/>
    <property type="evidence" value="ECO:0007669"/>
    <property type="project" value="UniProtKB-KW"/>
</dbReference>
<name>A0A0H2XNW1_BURO1</name>
<dbReference type="EMBL" id="CP000378">
    <property type="protein sequence ID" value="ABF76375.1"/>
    <property type="molecule type" value="Genomic_DNA"/>
</dbReference>
<organism evidence="4">
    <name type="scientific">Burkholderia orbicola (strain AU 1054)</name>
    <dbReference type="NCBI Taxonomy" id="331271"/>
    <lineage>
        <taxon>Bacteria</taxon>
        <taxon>Pseudomonadati</taxon>
        <taxon>Pseudomonadota</taxon>
        <taxon>Betaproteobacteria</taxon>
        <taxon>Burkholderiales</taxon>
        <taxon>Burkholderiaceae</taxon>
        <taxon>Burkholderia</taxon>
        <taxon>Burkholderia cepacia complex</taxon>
        <taxon>Burkholderia orbicola</taxon>
    </lineage>
</organism>
<protein>
    <submittedName>
        <fullName evidence="4">FAD-dependent pyridine nucleotide-disulfide oxidoreductase</fullName>
    </submittedName>
</protein>
<dbReference type="Pfam" id="PF07992">
    <property type="entry name" value="Pyr_redox_2"/>
    <property type="match status" value="1"/>
</dbReference>
<evidence type="ECO:0000256" key="2">
    <source>
        <dbReference type="ARBA" id="ARBA00023002"/>
    </source>
</evidence>
<keyword evidence="2" id="KW-0560">Oxidoreductase</keyword>
<evidence type="ECO:0000256" key="1">
    <source>
        <dbReference type="ARBA" id="ARBA00022630"/>
    </source>
</evidence>
<proteinExistence type="predicted"/>
<dbReference type="HOGENOM" id="CLU_031864_5_8_4"/>
<reference evidence="4" key="1">
    <citation type="submission" date="2006-05" db="EMBL/GenBank/DDBJ databases">
        <title>Complete sequence of chromosome 1 of Burkholderia cenocepacia AU 1054.</title>
        <authorList>
            <consortium name="US DOE Joint Genome Institute"/>
            <person name="Copeland A."/>
            <person name="Lucas S."/>
            <person name="Lapidus A."/>
            <person name="Barry K."/>
            <person name="Detter J.C."/>
            <person name="Glavina del Rio T."/>
            <person name="Hammon N."/>
            <person name="Israni S."/>
            <person name="Dalin E."/>
            <person name="Tice H."/>
            <person name="Pitluck S."/>
            <person name="Chain P."/>
            <person name="Malfatti S."/>
            <person name="Shin M."/>
            <person name="Vergez L."/>
            <person name="Schmutz J."/>
            <person name="Larimer F."/>
            <person name="Land M."/>
            <person name="Hauser L."/>
            <person name="Kyrpides N."/>
            <person name="Lykidis A."/>
            <person name="LiPuma J.J."/>
            <person name="Konstantinidis K."/>
            <person name="Tiedje J.M."/>
            <person name="Richardson P."/>
        </authorList>
    </citation>
    <scope>NUCLEOTIDE SEQUENCE [LARGE SCALE GENOMIC DNA]</scope>
    <source>
        <strain evidence="4">AU 1054</strain>
    </source>
</reference>
<dbReference type="PRINTS" id="PR00368">
    <property type="entry name" value="FADPNR"/>
</dbReference>
<dbReference type="PANTHER" id="PTHR48105">
    <property type="entry name" value="THIOREDOXIN REDUCTASE 1-RELATED-RELATED"/>
    <property type="match status" value="1"/>
</dbReference>
<dbReference type="PRINTS" id="PR00469">
    <property type="entry name" value="PNDRDTASEII"/>
</dbReference>
<dbReference type="SUPFAM" id="SSF51905">
    <property type="entry name" value="FAD/NAD(P)-binding domain"/>
    <property type="match status" value="1"/>
</dbReference>
<dbReference type="AlphaFoldDB" id="A0A0H2XNW1"/>
<accession>A0A0H2XNW1</accession>
<dbReference type="InterPro" id="IPR050097">
    <property type="entry name" value="Ferredoxin-NADP_redctase_2"/>
</dbReference>
<dbReference type="Gene3D" id="3.50.50.60">
    <property type="entry name" value="FAD/NAD(P)-binding domain"/>
    <property type="match status" value="2"/>
</dbReference>
<feature type="domain" description="FAD/NAD(P)-binding" evidence="3">
    <location>
        <begin position="224"/>
        <end position="535"/>
    </location>
</feature>
<dbReference type="InterPro" id="IPR036188">
    <property type="entry name" value="FAD/NAD-bd_sf"/>
</dbReference>